<evidence type="ECO:0000313" key="5">
    <source>
        <dbReference type="Proteomes" id="UP001652542"/>
    </source>
</evidence>
<keyword evidence="5" id="KW-1185">Reference proteome</keyword>
<dbReference type="PANTHER" id="PTHR43046:SF14">
    <property type="entry name" value="MUTT_NUDIX FAMILY PROTEIN"/>
    <property type="match status" value="1"/>
</dbReference>
<dbReference type="SUPFAM" id="SSF55811">
    <property type="entry name" value="Nudix"/>
    <property type="match status" value="1"/>
</dbReference>
<evidence type="ECO:0000256" key="1">
    <source>
        <dbReference type="ARBA" id="ARBA00001946"/>
    </source>
</evidence>
<comment type="caution">
    <text evidence="4">The sequence shown here is derived from an EMBL/GenBank/DDBJ whole genome shotgun (WGS) entry which is preliminary data.</text>
</comment>
<dbReference type="PANTHER" id="PTHR43046">
    <property type="entry name" value="GDP-MANNOSE MANNOSYL HYDROLASE"/>
    <property type="match status" value="1"/>
</dbReference>
<dbReference type="Gene3D" id="3.90.79.10">
    <property type="entry name" value="Nucleoside Triphosphate Pyrophosphohydrolase"/>
    <property type="match status" value="1"/>
</dbReference>
<gene>
    <name evidence="4" type="ORF">OEW28_12940</name>
</gene>
<evidence type="ECO:0000313" key="4">
    <source>
        <dbReference type="EMBL" id="MCV2869534.1"/>
    </source>
</evidence>
<reference evidence="4 5" key="1">
    <citation type="submission" date="2022-10" db="EMBL/GenBank/DDBJ databases">
        <title>Defluviimonas sp. nov., isolated from ocean surface water.</title>
        <authorList>
            <person name="He W."/>
            <person name="Wang L."/>
            <person name="Zhang D.-F."/>
        </authorList>
    </citation>
    <scope>NUCLEOTIDE SEQUENCE [LARGE SCALE GENOMIC DNA]</scope>
    <source>
        <strain evidence="4 5">WL0002</strain>
    </source>
</reference>
<organism evidence="4 5">
    <name type="scientific">Albidovulum marisflavi</name>
    <dbReference type="NCBI Taxonomy" id="2984159"/>
    <lineage>
        <taxon>Bacteria</taxon>
        <taxon>Pseudomonadati</taxon>
        <taxon>Pseudomonadota</taxon>
        <taxon>Alphaproteobacteria</taxon>
        <taxon>Rhodobacterales</taxon>
        <taxon>Paracoccaceae</taxon>
        <taxon>Albidovulum</taxon>
    </lineage>
</organism>
<evidence type="ECO:0000256" key="2">
    <source>
        <dbReference type="ARBA" id="ARBA00022801"/>
    </source>
</evidence>
<feature type="domain" description="Nudix hydrolase" evidence="3">
    <location>
        <begin position="5"/>
        <end position="135"/>
    </location>
</feature>
<dbReference type="Pfam" id="PF00293">
    <property type="entry name" value="NUDIX"/>
    <property type="match status" value="1"/>
</dbReference>
<sequence>MTRRSPRLAVRALILSEDRLLVVNAYPEGKSDLWCAPGGGAHVGSSLPDNLAREVEEETGLKVMVQEPCLVNEFHDPATGFHQVDVYFRCRPLNALPPVWRDPEGIVTQRRFVTRDELGRLRHKPDSLAKAAWGEGILYDPLEVIVR</sequence>
<dbReference type="EMBL" id="JAOWKY010000003">
    <property type="protein sequence ID" value="MCV2869534.1"/>
    <property type="molecule type" value="Genomic_DNA"/>
</dbReference>
<dbReference type="Proteomes" id="UP001652542">
    <property type="component" value="Unassembled WGS sequence"/>
</dbReference>
<name>A0ABT2ZEI1_9RHOB</name>
<keyword evidence="2" id="KW-0378">Hydrolase</keyword>
<dbReference type="RefSeq" id="WP_263735188.1">
    <property type="nucleotide sequence ID" value="NZ_JAOWKY010000003.1"/>
</dbReference>
<protein>
    <submittedName>
        <fullName evidence="4">NUDIX domain-containing protein</fullName>
    </submittedName>
</protein>
<evidence type="ECO:0000259" key="3">
    <source>
        <dbReference type="PROSITE" id="PS51462"/>
    </source>
</evidence>
<proteinExistence type="predicted"/>
<dbReference type="InterPro" id="IPR000086">
    <property type="entry name" value="NUDIX_hydrolase_dom"/>
</dbReference>
<comment type="cofactor">
    <cofactor evidence="1">
        <name>Mg(2+)</name>
        <dbReference type="ChEBI" id="CHEBI:18420"/>
    </cofactor>
</comment>
<accession>A0ABT2ZEI1</accession>
<dbReference type="InterPro" id="IPR015797">
    <property type="entry name" value="NUDIX_hydrolase-like_dom_sf"/>
</dbReference>
<dbReference type="PROSITE" id="PS51462">
    <property type="entry name" value="NUDIX"/>
    <property type="match status" value="1"/>
</dbReference>